<dbReference type="InterPro" id="IPR058548">
    <property type="entry name" value="MlaB-like_STAS"/>
</dbReference>
<dbReference type="InterPro" id="IPR003658">
    <property type="entry name" value="Anti-sigma_ant"/>
</dbReference>
<dbReference type="AlphaFoldDB" id="A0A1I2L838"/>
<evidence type="ECO:0000256" key="1">
    <source>
        <dbReference type="ARBA" id="ARBA00009013"/>
    </source>
</evidence>
<dbReference type="OrthoDB" id="3481860at2"/>
<feature type="domain" description="STAS" evidence="3">
    <location>
        <begin position="4"/>
        <end position="113"/>
    </location>
</feature>
<dbReference type="GO" id="GO:0043856">
    <property type="term" value="F:anti-sigma factor antagonist activity"/>
    <property type="evidence" value="ECO:0007669"/>
    <property type="project" value="InterPro"/>
</dbReference>
<comment type="similarity">
    <text evidence="1 2">Belongs to the anti-sigma-factor antagonist family.</text>
</comment>
<dbReference type="EMBL" id="FONR01000011">
    <property type="protein sequence ID" value="SFF73627.1"/>
    <property type="molecule type" value="Genomic_DNA"/>
</dbReference>
<organism evidence="4 5">
    <name type="scientific">Streptomyces mirabilis</name>
    <dbReference type="NCBI Taxonomy" id="68239"/>
    <lineage>
        <taxon>Bacteria</taxon>
        <taxon>Bacillati</taxon>
        <taxon>Actinomycetota</taxon>
        <taxon>Actinomycetes</taxon>
        <taxon>Kitasatosporales</taxon>
        <taxon>Streptomycetaceae</taxon>
        <taxon>Streptomyces</taxon>
    </lineage>
</organism>
<reference evidence="4 5" key="1">
    <citation type="submission" date="2016-10" db="EMBL/GenBank/DDBJ databases">
        <authorList>
            <person name="de Groot N.N."/>
        </authorList>
    </citation>
    <scope>NUCLEOTIDE SEQUENCE [LARGE SCALE GENOMIC DNA]</scope>
    <source>
        <strain evidence="4 5">OK461</strain>
    </source>
</reference>
<evidence type="ECO:0000259" key="3">
    <source>
        <dbReference type="PROSITE" id="PS50801"/>
    </source>
</evidence>
<dbReference type="PROSITE" id="PS50801">
    <property type="entry name" value="STAS"/>
    <property type="match status" value="1"/>
</dbReference>
<dbReference type="PANTHER" id="PTHR33495">
    <property type="entry name" value="ANTI-SIGMA FACTOR ANTAGONIST TM_1081-RELATED-RELATED"/>
    <property type="match status" value="1"/>
</dbReference>
<accession>A0A1I2L838</accession>
<gene>
    <name evidence="4" type="ORF">SAMN02787118_111188</name>
</gene>
<dbReference type="Proteomes" id="UP000181942">
    <property type="component" value="Unassembled WGS sequence"/>
</dbReference>
<evidence type="ECO:0000313" key="5">
    <source>
        <dbReference type="Proteomes" id="UP000181942"/>
    </source>
</evidence>
<evidence type="ECO:0000256" key="2">
    <source>
        <dbReference type="RuleBase" id="RU003749"/>
    </source>
</evidence>
<dbReference type="NCBIfam" id="TIGR00377">
    <property type="entry name" value="ant_ant_sig"/>
    <property type="match status" value="1"/>
</dbReference>
<dbReference type="SUPFAM" id="SSF52091">
    <property type="entry name" value="SpoIIaa-like"/>
    <property type="match status" value="1"/>
</dbReference>
<dbReference type="Gene3D" id="3.30.750.24">
    <property type="entry name" value="STAS domain"/>
    <property type="match status" value="1"/>
</dbReference>
<dbReference type="PANTHER" id="PTHR33495:SF2">
    <property type="entry name" value="ANTI-SIGMA FACTOR ANTAGONIST TM_1081-RELATED"/>
    <property type="match status" value="1"/>
</dbReference>
<dbReference type="CDD" id="cd07043">
    <property type="entry name" value="STAS_anti-anti-sigma_factors"/>
    <property type="match status" value="1"/>
</dbReference>
<sequence length="121" mass="12693">MTQLTVHTRTTPAGPVIELSGELDNDSAPAVRTLLPRLTLQAGQQLVIDLTGITFCDSSGMTVLIAARNHALAAGADITLAAVPDRVSRMLHIIGLDQVFPTHPTAQAAAAAWIPPTTHPE</sequence>
<evidence type="ECO:0000313" key="4">
    <source>
        <dbReference type="EMBL" id="SFF73627.1"/>
    </source>
</evidence>
<proteinExistence type="inferred from homology"/>
<name>A0A1I2L838_9ACTN</name>
<dbReference type="Pfam" id="PF13466">
    <property type="entry name" value="STAS_2"/>
    <property type="match status" value="1"/>
</dbReference>
<dbReference type="RefSeq" id="WP_075030028.1">
    <property type="nucleotide sequence ID" value="NZ_FONR01000011.1"/>
</dbReference>
<dbReference type="InterPro" id="IPR036513">
    <property type="entry name" value="STAS_dom_sf"/>
</dbReference>
<dbReference type="InterPro" id="IPR002645">
    <property type="entry name" value="STAS_dom"/>
</dbReference>
<protein>
    <recommendedName>
        <fullName evidence="2">Anti-sigma factor antagonist</fullName>
    </recommendedName>
</protein>